<comment type="caution">
    <text evidence="2">The sequence shown here is derived from an EMBL/GenBank/DDBJ whole genome shotgun (WGS) entry which is preliminary data.</text>
</comment>
<proteinExistence type="predicted"/>
<sequence>MDRPDRTPHPGAAPDASGRSRSAERLGEQTRDASLEREQRLERQGLRRERRLQQSTPLEVEQPGASAAGYRARLRSLSTRQEQARESSQLRRKLRSTP</sequence>
<gene>
    <name evidence="2" type="ORF">G3480_14625</name>
</gene>
<dbReference type="AlphaFoldDB" id="A0A6P1DTU2"/>
<keyword evidence="3" id="KW-1185">Reference proteome</keyword>
<name>A0A6P1DTU2_9GAMM</name>
<dbReference type="RefSeq" id="WP_164654627.1">
    <property type="nucleotide sequence ID" value="NZ_JAAIJR010000058.1"/>
</dbReference>
<reference evidence="2 3" key="2">
    <citation type="submission" date="2020-02" db="EMBL/GenBank/DDBJ databases">
        <title>Genome sequences of Thiorhodococcus mannitoliphagus and Thiorhodococcus minor, purple sulfur photosynthetic bacteria in the gammaproteobacterial family, Chromatiaceae.</title>
        <authorList>
            <person name="Aviles F.A."/>
            <person name="Meyer T.E."/>
            <person name="Kyndt J.A."/>
        </authorList>
    </citation>
    <scope>NUCLEOTIDE SEQUENCE [LARGE SCALE GENOMIC DNA]</scope>
    <source>
        <strain evidence="2 3">DSM 18266</strain>
    </source>
</reference>
<evidence type="ECO:0000313" key="2">
    <source>
        <dbReference type="EMBL" id="NEX21528.1"/>
    </source>
</evidence>
<dbReference type="Proteomes" id="UP000471640">
    <property type="component" value="Unassembled WGS sequence"/>
</dbReference>
<dbReference type="EMBL" id="JAAIJR010000058">
    <property type="protein sequence ID" value="NEX21528.1"/>
    <property type="molecule type" value="Genomic_DNA"/>
</dbReference>
<evidence type="ECO:0000313" key="3">
    <source>
        <dbReference type="Proteomes" id="UP000471640"/>
    </source>
</evidence>
<reference evidence="3" key="1">
    <citation type="journal article" date="2020" name="Microbiol. Resour. Announc.">
        <title>Draft Genome Sequences of Thiorhodococcus mannitoliphagus and Thiorhodococcus minor, Purple Sulfur Photosynthetic Bacteria in the Gammaproteobacterial Family Chromatiaceae.</title>
        <authorList>
            <person name="Aviles F.A."/>
            <person name="Meyer T.E."/>
            <person name="Kyndt J.A."/>
        </authorList>
    </citation>
    <scope>NUCLEOTIDE SEQUENCE [LARGE SCALE GENOMIC DNA]</scope>
    <source>
        <strain evidence="3">DSM 18266</strain>
    </source>
</reference>
<organism evidence="2 3">
    <name type="scientific">Thiorhodococcus mannitoliphagus</name>
    <dbReference type="NCBI Taxonomy" id="329406"/>
    <lineage>
        <taxon>Bacteria</taxon>
        <taxon>Pseudomonadati</taxon>
        <taxon>Pseudomonadota</taxon>
        <taxon>Gammaproteobacteria</taxon>
        <taxon>Chromatiales</taxon>
        <taxon>Chromatiaceae</taxon>
        <taxon>Thiorhodococcus</taxon>
    </lineage>
</organism>
<evidence type="ECO:0000256" key="1">
    <source>
        <dbReference type="SAM" id="MobiDB-lite"/>
    </source>
</evidence>
<feature type="region of interest" description="Disordered" evidence="1">
    <location>
        <begin position="1"/>
        <end position="98"/>
    </location>
</feature>
<feature type="compositionally biased region" description="Basic and acidic residues" evidence="1">
    <location>
        <begin position="21"/>
        <end position="47"/>
    </location>
</feature>
<accession>A0A6P1DTU2</accession>
<protein>
    <submittedName>
        <fullName evidence="2">Uncharacterized protein</fullName>
    </submittedName>
</protein>